<dbReference type="AlphaFoldDB" id="A0A0C3EYF9"/>
<reference evidence="3" key="2">
    <citation type="submission" date="2015-01" db="EMBL/GenBank/DDBJ databases">
        <title>Evolutionary Origins and Diversification of the Mycorrhizal Mutualists.</title>
        <authorList>
            <consortium name="DOE Joint Genome Institute"/>
            <consortium name="Mycorrhizal Genomics Consortium"/>
            <person name="Kohler A."/>
            <person name="Kuo A."/>
            <person name="Nagy L.G."/>
            <person name="Floudas D."/>
            <person name="Copeland A."/>
            <person name="Barry K.W."/>
            <person name="Cichocki N."/>
            <person name="Veneault-Fourrey C."/>
            <person name="LaButti K."/>
            <person name="Lindquist E.A."/>
            <person name="Lipzen A."/>
            <person name="Lundell T."/>
            <person name="Morin E."/>
            <person name="Murat C."/>
            <person name="Riley R."/>
            <person name="Ohm R."/>
            <person name="Sun H."/>
            <person name="Tunlid A."/>
            <person name="Henrissat B."/>
            <person name="Grigoriev I.V."/>
            <person name="Hibbett D.S."/>
            <person name="Martin F."/>
        </authorList>
    </citation>
    <scope>NUCLEOTIDE SEQUENCE [LARGE SCALE GENOMIC DNA]</scope>
    <source>
        <strain evidence="3">F 1598</strain>
    </source>
</reference>
<protein>
    <submittedName>
        <fullName evidence="2">Uncharacterized protein</fullName>
    </submittedName>
</protein>
<evidence type="ECO:0000313" key="3">
    <source>
        <dbReference type="Proteomes" id="UP000054166"/>
    </source>
</evidence>
<reference evidence="2 3" key="1">
    <citation type="submission" date="2014-04" db="EMBL/GenBank/DDBJ databases">
        <authorList>
            <consortium name="DOE Joint Genome Institute"/>
            <person name="Kuo A."/>
            <person name="Tarkka M."/>
            <person name="Buscot F."/>
            <person name="Kohler A."/>
            <person name="Nagy L.G."/>
            <person name="Floudas D."/>
            <person name="Copeland A."/>
            <person name="Barry K.W."/>
            <person name="Cichocki N."/>
            <person name="Veneault-Fourrey C."/>
            <person name="LaButti K."/>
            <person name="Lindquist E.A."/>
            <person name="Lipzen A."/>
            <person name="Lundell T."/>
            <person name="Morin E."/>
            <person name="Murat C."/>
            <person name="Sun H."/>
            <person name="Tunlid A."/>
            <person name="Henrissat B."/>
            <person name="Grigoriev I.V."/>
            <person name="Hibbett D.S."/>
            <person name="Martin F."/>
            <person name="Nordberg H.P."/>
            <person name="Cantor M.N."/>
            <person name="Hua S.X."/>
        </authorList>
    </citation>
    <scope>NUCLEOTIDE SEQUENCE [LARGE SCALE GENOMIC DNA]</scope>
    <source>
        <strain evidence="2 3">F 1598</strain>
    </source>
</reference>
<evidence type="ECO:0000313" key="2">
    <source>
        <dbReference type="EMBL" id="KIM72999.1"/>
    </source>
</evidence>
<keyword evidence="3" id="KW-1185">Reference proteome</keyword>
<sequence>MHWPHPSPIQSAGSTVSTKGSGTDNHDSSDSLGTYARPPTPLNTPTYIMRDGATYEALSRERMPNPTSAALAHNRPRKLPTTGYYPNAAAQQQQPQKFYVDHPNDTLFNSQRQENPFQVQNNMRTWTTGRGSDKRHAGRSE</sequence>
<proteinExistence type="predicted"/>
<feature type="compositionally biased region" description="Polar residues" evidence="1">
    <location>
        <begin position="106"/>
        <end position="130"/>
    </location>
</feature>
<accession>A0A0C3EYF9</accession>
<dbReference type="InParanoid" id="A0A0C3EYF9"/>
<feature type="region of interest" description="Disordered" evidence="1">
    <location>
        <begin position="1"/>
        <end position="141"/>
    </location>
</feature>
<feature type="compositionally biased region" description="Polar residues" evidence="1">
    <location>
        <begin position="8"/>
        <end position="23"/>
    </location>
</feature>
<dbReference type="EMBL" id="KN833097">
    <property type="protein sequence ID" value="KIM72999.1"/>
    <property type="molecule type" value="Genomic_DNA"/>
</dbReference>
<evidence type="ECO:0000256" key="1">
    <source>
        <dbReference type="SAM" id="MobiDB-lite"/>
    </source>
</evidence>
<gene>
    <name evidence="2" type="ORF">PILCRDRAFT_15607</name>
</gene>
<name>A0A0C3EYF9_PILCF</name>
<dbReference type="Proteomes" id="UP000054166">
    <property type="component" value="Unassembled WGS sequence"/>
</dbReference>
<dbReference type="HOGENOM" id="CLU_1826005_0_0_1"/>
<organism evidence="2 3">
    <name type="scientific">Piloderma croceum (strain F 1598)</name>
    <dbReference type="NCBI Taxonomy" id="765440"/>
    <lineage>
        <taxon>Eukaryota</taxon>
        <taxon>Fungi</taxon>
        <taxon>Dikarya</taxon>
        <taxon>Basidiomycota</taxon>
        <taxon>Agaricomycotina</taxon>
        <taxon>Agaricomycetes</taxon>
        <taxon>Agaricomycetidae</taxon>
        <taxon>Atheliales</taxon>
        <taxon>Atheliaceae</taxon>
        <taxon>Piloderma</taxon>
    </lineage>
</organism>
<feature type="compositionally biased region" description="Basic and acidic residues" evidence="1">
    <location>
        <begin position="131"/>
        <end position="141"/>
    </location>
</feature>